<reference evidence="2 3" key="1">
    <citation type="submission" date="2019-06" db="EMBL/GenBank/DDBJ databases">
        <title>Phylogeography and genetic diversity of Francisella tularensis subsp. holarctica in France (1947-2018).</title>
        <authorList>
            <person name="Kevin M."/>
            <person name="Madani N."/>
            <person name="Maurin M."/>
        </authorList>
    </citation>
    <scope>NUCLEOTIDE SEQUENCE [LARGE SCALE GENOMIC DNA]</scope>
    <source>
        <strain evidence="2 3">ATCC 15482</strain>
    </source>
</reference>
<dbReference type="EMBL" id="VJEZ01000002">
    <property type="protein sequence ID" value="MWZ39322.1"/>
    <property type="molecule type" value="Genomic_DNA"/>
</dbReference>
<accession>A0A6I4RUA2</accession>
<keyword evidence="1" id="KW-0732">Signal</keyword>
<gene>
    <name evidence="2" type="ORF">FNC33_01980</name>
</gene>
<name>A0A6I4RUA2_FRATU</name>
<dbReference type="PROSITE" id="PS51257">
    <property type="entry name" value="PROKAR_LIPOPROTEIN"/>
    <property type="match status" value="1"/>
</dbReference>
<feature type="signal peptide" evidence="1">
    <location>
        <begin position="1"/>
        <end position="22"/>
    </location>
</feature>
<dbReference type="RefSeq" id="WP_003036960.1">
    <property type="nucleotide sequence ID" value="NZ_VJEZ01000002.1"/>
</dbReference>
<dbReference type="AlphaFoldDB" id="A0A6I4RUA2"/>
<organism evidence="2 3">
    <name type="scientific">Francisella tularensis</name>
    <dbReference type="NCBI Taxonomy" id="263"/>
    <lineage>
        <taxon>Bacteria</taxon>
        <taxon>Pseudomonadati</taxon>
        <taxon>Pseudomonadota</taxon>
        <taxon>Gammaproteobacteria</taxon>
        <taxon>Thiotrichales</taxon>
        <taxon>Francisellaceae</taxon>
        <taxon>Francisella</taxon>
    </lineage>
</organism>
<dbReference type="OMA" id="MANRNPH"/>
<proteinExistence type="predicted"/>
<protein>
    <recommendedName>
        <fullName evidence="4">Lipoprotein</fullName>
    </recommendedName>
</protein>
<evidence type="ECO:0008006" key="4">
    <source>
        <dbReference type="Google" id="ProtNLM"/>
    </source>
</evidence>
<dbReference type="Proteomes" id="UP000469081">
    <property type="component" value="Unassembled WGS sequence"/>
</dbReference>
<comment type="caution">
    <text evidence="2">The sequence shown here is derived from an EMBL/GenBank/DDBJ whole genome shotgun (WGS) entry which is preliminary data.</text>
</comment>
<sequence>MKRDLLKITILACLITLLFSCATRQKYIDQQKAWIGKSIDGYMQEFGMPQNVIQVSPNPNIVTYVYIRKAINPETPAYAGNPMNSLIMANRNPNFVQFGALMCTTWVSIDKNTKIIKNITFRGNYCATSN</sequence>
<evidence type="ECO:0000256" key="1">
    <source>
        <dbReference type="SAM" id="SignalP"/>
    </source>
</evidence>
<evidence type="ECO:0000313" key="3">
    <source>
        <dbReference type="Proteomes" id="UP000469081"/>
    </source>
</evidence>
<feature type="chain" id="PRO_5026097910" description="Lipoprotein" evidence="1">
    <location>
        <begin position="23"/>
        <end position="130"/>
    </location>
</feature>
<dbReference type="GeneID" id="75265086"/>
<evidence type="ECO:0000313" key="2">
    <source>
        <dbReference type="EMBL" id="MWZ39322.1"/>
    </source>
</evidence>